<dbReference type="Pfam" id="PF01381">
    <property type="entry name" value="HTH_3"/>
    <property type="match status" value="1"/>
</dbReference>
<dbReference type="Proteomes" id="UP000006365">
    <property type="component" value="Chromosome"/>
</dbReference>
<keyword evidence="2" id="KW-0472">Membrane</keyword>
<reference evidence="4 5" key="1">
    <citation type="journal article" date="2011" name="Stand. Genomic Sci.">
        <title>Complete genome sequence of Desulfobulbus propionicus type strain (1pr3).</title>
        <authorList>
            <person name="Pagani I."/>
            <person name="Lapidus A."/>
            <person name="Nolan M."/>
            <person name="Lucas S."/>
            <person name="Hammon N."/>
            <person name="Deshpande S."/>
            <person name="Cheng J.F."/>
            <person name="Chertkov O."/>
            <person name="Davenport K."/>
            <person name="Tapia R."/>
            <person name="Han C."/>
            <person name="Goodwin L."/>
            <person name="Pitluck S."/>
            <person name="Liolios K."/>
            <person name="Mavromatis K."/>
            <person name="Ivanova N."/>
            <person name="Mikhailova N."/>
            <person name="Pati A."/>
            <person name="Chen A."/>
            <person name="Palaniappan K."/>
            <person name="Land M."/>
            <person name="Hauser L."/>
            <person name="Chang Y.J."/>
            <person name="Jeffries C.D."/>
            <person name="Detter J.C."/>
            <person name="Brambilla E."/>
            <person name="Kannan K.P."/>
            <person name="Djao O.D."/>
            <person name="Rohde M."/>
            <person name="Pukall R."/>
            <person name="Spring S."/>
            <person name="Goker M."/>
            <person name="Sikorski J."/>
            <person name="Woyke T."/>
            <person name="Bristow J."/>
            <person name="Eisen J.A."/>
            <person name="Markowitz V."/>
            <person name="Hugenholtz P."/>
            <person name="Kyrpides N.C."/>
            <person name="Klenk H.P."/>
        </authorList>
    </citation>
    <scope>NUCLEOTIDE SEQUENCE [LARGE SCALE GENOMIC DNA]</scope>
    <source>
        <strain evidence="5">ATCC 33891 / DSM 2032 / 1pr3</strain>
    </source>
</reference>
<dbReference type="KEGG" id="dpr:Despr_0374"/>
<proteinExistence type="predicted"/>
<dbReference type="CDD" id="cd00093">
    <property type="entry name" value="HTH_XRE"/>
    <property type="match status" value="1"/>
</dbReference>
<keyword evidence="2" id="KW-1133">Transmembrane helix</keyword>
<dbReference type="AlphaFoldDB" id="A0A7U4DN13"/>
<dbReference type="EMBL" id="CP002364">
    <property type="protein sequence ID" value="ADW16556.1"/>
    <property type="molecule type" value="Genomic_DNA"/>
</dbReference>
<dbReference type="GO" id="GO:0003677">
    <property type="term" value="F:DNA binding"/>
    <property type="evidence" value="ECO:0007669"/>
    <property type="project" value="UniProtKB-KW"/>
</dbReference>
<dbReference type="InterPro" id="IPR010982">
    <property type="entry name" value="Lambda_DNA-bd_dom_sf"/>
</dbReference>
<keyword evidence="2" id="KW-0812">Transmembrane</keyword>
<keyword evidence="1" id="KW-0238">DNA-binding</keyword>
<evidence type="ECO:0000256" key="1">
    <source>
        <dbReference type="ARBA" id="ARBA00023125"/>
    </source>
</evidence>
<keyword evidence="5" id="KW-1185">Reference proteome</keyword>
<accession>A0A7U4DN13</accession>
<name>A0A7U4DN13_DESPD</name>
<dbReference type="InterPro" id="IPR001387">
    <property type="entry name" value="Cro/C1-type_HTH"/>
</dbReference>
<dbReference type="PANTHER" id="PTHR46558">
    <property type="entry name" value="TRACRIPTIONAL REGULATORY PROTEIN-RELATED-RELATED"/>
    <property type="match status" value="1"/>
</dbReference>
<dbReference type="PANTHER" id="PTHR46558:SF4">
    <property type="entry name" value="DNA-BIDING PHAGE PROTEIN"/>
    <property type="match status" value="1"/>
</dbReference>
<dbReference type="RefSeq" id="WP_015723103.1">
    <property type="nucleotide sequence ID" value="NC_014972.1"/>
</dbReference>
<dbReference type="SUPFAM" id="SSF47413">
    <property type="entry name" value="lambda repressor-like DNA-binding domains"/>
    <property type="match status" value="1"/>
</dbReference>
<feature type="transmembrane region" description="Helical" evidence="2">
    <location>
        <begin position="109"/>
        <end position="129"/>
    </location>
</feature>
<evidence type="ECO:0000259" key="3">
    <source>
        <dbReference type="PROSITE" id="PS50943"/>
    </source>
</evidence>
<evidence type="ECO:0000256" key="2">
    <source>
        <dbReference type="SAM" id="Phobius"/>
    </source>
</evidence>
<dbReference type="SMART" id="SM00530">
    <property type="entry name" value="HTH_XRE"/>
    <property type="match status" value="1"/>
</dbReference>
<protein>
    <submittedName>
        <fullName evidence="4">Helix-turn-helix domain protein</fullName>
    </submittedName>
</protein>
<evidence type="ECO:0000313" key="4">
    <source>
        <dbReference type="EMBL" id="ADW16556.1"/>
    </source>
</evidence>
<dbReference type="Gene3D" id="1.10.260.40">
    <property type="entry name" value="lambda repressor-like DNA-binding domains"/>
    <property type="match status" value="1"/>
</dbReference>
<organism evidence="4 5">
    <name type="scientific">Desulfobulbus propionicus (strain ATCC 33891 / DSM 2032 / VKM B-1956 / 1pr3)</name>
    <dbReference type="NCBI Taxonomy" id="577650"/>
    <lineage>
        <taxon>Bacteria</taxon>
        <taxon>Pseudomonadati</taxon>
        <taxon>Thermodesulfobacteriota</taxon>
        <taxon>Desulfobulbia</taxon>
        <taxon>Desulfobulbales</taxon>
        <taxon>Desulfobulbaceae</taxon>
        <taxon>Desulfobulbus</taxon>
    </lineage>
</organism>
<dbReference type="PROSITE" id="PS50943">
    <property type="entry name" value="HTH_CROC1"/>
    <property type="match status" value="1"/>
</dbReference>
<sequence>MNSSNSVDINGNKIRLIREQKGLTQLYLATVVGVTTDTISRWENRRYPSIKLENAKKLAEALEVSLEELLEMEADREPDAEIGGEEAAADKAVSSLAGRIGVPWPRGRWWILAGAGVLIVAALAWAVIVTNRSGMEAVRIMPAHTAPNLSFPVLIRITGALDAGNTLLIRDELLGEGQAIGAEGEGSPKEFGKNPRWIGKLAGGEAAFLYLVKPDKKLRPDEEIEFAGDLITREGQSFGEKIGGERRITIAPYHWADRDKDYVISDSEILRAHETYSLPGSNLIDFNEIEELWLAGKYDWNKKTQTFVPVAPTEGKQ</sequence>
<gene>
    <name evidence="4" type="ordered locus">Despr_0374</name>
</gene>
<evidence type="ECO:0000313" key="5">
    <source>
        <dbReference type="Proteomes" id="UP000006365"/>
    </source>
</evidence>
<feature type="domain" description="HTH cro/C1-type" evidence="3">
    <location>
        <begin position="14"/>
        <end position="69"/>
    </location>
</feature>